<keyword evidence="1" id="KW-0862">Zinc</keyword>
<dbReference type="PROSITE" id="PS50966">
    <property type="entry name" value="ZF_SWIM"/>
    <property type="match status" value="1"/>
</dbReference>
<evidence type="ECO:0000313" key="4">
    <source>
        <dbReference type="EMBL" id="NEA22508.1"/>
    </source>
</evidence>
<dbReference type="InterPro" id="IPR007527">
    <property type="entry name" value="Znf_SWIM"/>
</dbReference>
<sequence>MPDLRTKTLAYLREENVRIMHADTPPGGTRPDEVRALVRGYQDTYRVVLTAGVWSCTCGAEECAHAAAVETVTGYCSAASKPQKSEEAA</sequence>
<dbReference type="RefSeq" id="WP_163053175.1">
    <property type="nucleotide sequence ID" value="NZ_JAAGLI010000093.1"/>
</dbReference>
<feature type="domain" description="SWIM-type" evidence="2">
    <location>
        <begin position="45"/>
        <end position="74"/>
    </location>
</feature>
<evidence type="ECO:0000313" key="5">
    <source>
        <dbReference type="Proteomes" id="UP000475532"/>
    </source>
</evidence>
<name>A0A6L9QBS5_9ACTN</name>
<dbReference type="AlphaFoldDB" id="A0A6L9QBS5"/>
<reference evidence="4 5" key="1">
    <citation type="submission" date="2020-01" db="EMBL/GenBank/DDBJ databases">
        <title>Insect and environment-associated Actinomycetes.</title>
        <authorList>
            <person name="Currrie C."/>
            <person name="Chevrette M."/>
            <person name="Carlson C."/>
            <person name="Stubbendieck R."/>
            <person name="Wendt-Pienkowski E."/>
        </authorList>
    </citation>
    <scope>NUCLEOTIDE SEQUENCE [LARGE SCALE GENOMIC DNA]</scope>
    <source>
        <strain evidence="4 5">SID10258</strain>
    </source>
</reference>
<organism evidence="4 5">
    <name type="scientific">Actinomadura bangladeshensis</name>
    <dbReference type="NCBI Taxonomy" id="453573"/>
    <lineage>
        <taxon>Bacteria</taxon>
        <taxon>Bacillati</taxon>
        <taxon>Actinomycetota</taxon>
        <taxon>Actinomycetes</taxon>
        <taxon>Streptosporangiales</taxon>
        <taxon>Thermomonosporaceae</taxon>
        <taxon>Actinomadura</taxon>
    </lineage>
</organism>
<accession>A0A6L9QBS5</accession>
<dbReference type="EMBL" id="JAAGLI010000093">
    <property type="protein sequence ID" value="NEA21548.1"/>
    <property type="molecule type" value="Genomic_DNA"/>
</dbReference>
<evidence type="ECO:0000313" key="3">
    <source>
        <dbReference type="EMBL" id="NEA21548.1"/>
    </source>
</evidence>
<gene>
    <name evidence="3" type="ORF">G3I70_03410</name>
    <name evidence="4" type="ORF">G3I70_08400</name>
</gene>
<dbReference type="GO" id="GO:0008270">
    <property type="term" value="F:zinc ion binding"/>
    <property type="evidence" value="ECO:0007669"/>
    <property type="project" value="UniProtKB-KW"/>
</dbReference>
<proteinExistence type="predicted"/>
<protein>
    <recommendedName>
        <fullName evidence="2">SWIM-type domain-containing protein</fullName>
    </recommendedName>
</protein>
<dbReference type="Proteomes" id="UP000475532">
    <property type="component" value="Unassembled WGS sequence"/>
</dbReference>
<evidence type="ECO:0000259" key="2">
    <source>
        <dbReference type="PROSITE" id="PS50966"/>
    </source>
</evidence>
<comment type="caution">
    <text evidence="4">The sequence shown here is derived from an EMBL/GenBank/DDBJ whole genome shotgun (WGS) entry which is preliminary data.</text>
</comment>
<evidence type="ECO:0000256" key="1">
    <source>
        <dbReference type="PROSITE-ProRule" id="PRU00325"/>
    </source>
</evidence>
<dbReference type="EMBL" id="JAAGLI010000213">
    <property type="protein sequence ID" value="NEA22508.1"/>
    <property type="molecule type" value="Genomic_DNA"/>
</dbReference>
<keyword evidence="1" id="KW-0863">Zinc-finger</keyword>
<keyword evidence="1" id="KW-0479">Metal-binding</keyword>